<dbReference type="PANTHER" id="PTHR30566:SF25">
    <property type="entry name" value="INNER MEMBRANE PROTEIN"/>
    <property type="match status" value="1"/>
</dbReference>
<evidence type="ECO:0000256" key="1">
    <source>
        <dbReference type="SAM" id="Phobius"/>
    </source>
</evidence>
<dbReference type="SUPFAM" id="SSF50182">
    <property type="entry name" value="Sm-like ribonucleoproteins"/>
    <property type="match status" value="1"/>
</dbReference>
<dbReference type="InterPro" id="IPR010920">
    <property type="entry name" value="LSM_dom_sf"/>
</dbReference>
<feature type="transmembrane region" description="Helical" evidence="1">
    <location>
        <begin position="153"/>
        <end position="173"/>
    </location>
</feature>
<name>A0A895XHF4_9ACTN</name>
<feature type="transmembrane region" description="Helical" evidence="1">
    <location>
        <begin position="127"/>
        <end position="147"/>
    </location>
</feature>
<keyword evidence="1" id="KW-0812">Transmembrane</keyword>
<evidence type="ECO:0000313" key="4">
    <source>
        <dbReference type="Proteomes" id="UP000662939"/>
    </source>
</evidence>
<organism evidence="3 4">
    <name type="scientific">Natronoglycomyces albus</name>
    <dbReference type="NCBI Taxonomy" id="2811108"/>
    <lineage>
        <taxon>Bacteria</taxon>
        <taxon>Bacillati</taxon>
        <taxon>Actinomycetota</taxon>
        <taxon>Actinomycetes</taxon>
        <taxon>Glycomycetales</taxon>
        <taxon>Glycomycetaceae</taxon>
        <taxon>Natronoglycomyces</taxon>
    </lineage>
</organism>
<dbReference type="Gene3D" id="1.10.287.1260">
    <property type="match status" value="1"/>
</dbReference>
<proteinExistence type="predicted"/>
<keyword evidence="1" id="KW-0472">Membrane</keyword>
<evidence type="ECO:0000259" key="2">
    <source>
        <dbReference type="Pfam" id="PF00924"/>
    </source>
</evidence>
<evidence type="ECO:0000313" key="3">
    <source>
        <dbReference type="EMBL" id="QSB05271.1"/>
    </source>
</evidence>
<dbReference type="GO" id="GO:0055085">
    <property type="term" value="P:transmembrane transport"/>
    <property type="evidence" value="ECO:0007669"/>
    <property type="project" value="InterPro"/>
</dbReference>
<dbReference type="EMBL" id="CP070496">
    <property type="protein sequence ID" value="QSB05271.1"/>
    <property type="molecule type" value="Genomic_DNA"/>
</dbReference>
<sequence>MLELPPWIELLLVALASAAFVSLLKLFGKLALRKHKSETASRIFGKALRPGQLMAATGAIQAWISMFFSDTEWSAGISKVMLIGTLASGAWLATNLLTLARESLERHFGSFDTENIDGRRRRTQINVMHRLLVALAWTLVVGVFMWNMPNAQAIGASLLAGAGLAGIIAALAAQTMLSNLFAGISLAFGDALRLEDVVVVEGEWGWIEEITLSYVVVRIWDERRLVLPTSYFKDNPYVNWTRHNPALLGTVYMDVDWRLPVDEARRELRRVVSDNPLWDGRRASIIVEHTIGPYMQIRLLISAANPDDQWELRCEVREAMIKWIVANHPHCVPRMRVNTYQSSLSPEGLDSTPELHMGDTLTQKEMMSRLPQQDRQLNS</sequence>
<dbReference type="Proteomes" id="UP000662939">
    <property type="component" value="Chromosome"/>
</dbReference>
<dbReference type="Pfam" id="PF00924">
    <property type="entry name" value="MS_channel_2nd"/>
    <property type="match status" value="1"/>
</dbReference>
<dbReference type="InterPro" id="IPR006685">
    <property type="entry name" value="MscS_channel_2nd"/>
</dbReference>
<dbReference type="KEGG" id="nav:JQS30_16210"/>
<dbReference type="RefSeq" id="WP_213171276.1">
    <property type="nucleotide sequence ID" value="NZ_CP070496.1"/>
</dbReference>
<keyword evidence="1" id="KW-1133">Transmembrane helix</keyword>
<feature type="transmembrane region" description="Helical" evidence="1">
    <location>
        <begin position="6"/>
        <end position="27"/>
    </location>
</feature>
<accession>A0A895XHF4</accession>
<reference evidence="3" key="1">
    <citation type="submission" date="2021-02" db="EMBL/GenBank/DDBJ databases">
        <title>Natronoglycomyces albus gen. nov., sp. nov, a haloalkaliphilic actinobacterium from a soda solonchak soil.</title>
        <authorList>
            <person name="Sorokin D.Y."/>
            <person name="Khijniak T.V."/>
            <person name="Zakharycheva A.P."/>
            <person name="Boueva O.V."/>
            <person name="Ariskina E.V."/>
            <person name="Hahnke R.L."/>
            <person name="Bunk B."/>
            <person name="Sproer C."/>
            <person name="Schumann P."/>
            <person name="Evtushenko L.I."/>
            <person name="Kublanov I.V."/>
        </authorList>
    </citation>
    <scope>NUCLEOTIDE SEQUENCE</scope>
    <source>
        <strain evidence="3">DSM 106290</strain>
    </source>
</reference>
<dbReference type="GO" id="GO:0016020">
    <property type="term" value="C:membrane"/>
    <property type="evidence" value="ECO:0007669"/>
    <property type="project" value="InterPro"/>
</dbReference>
<feature type="domain" description="Mechanosensitive ion channel MscS" evidence="2">
    <location>
        <begin position="176"/>
        <end position="242"/>
    </location>
</feature>
<protein>
    <submittedName>
        <fullName evidence="3">Mechanosensitive ion channel</fullName>
    </submittedName>
</protein>
<dbReference type="AlphaFoldDB" id="A0A895XHF4"/>
<dbReference type="PANTHER" id="PTHR30566">
    <property type="entry name" value="YNAI-RELATED MECHANOSENSITIVE ION CHANNEL"/>
    <property type="match status" value="1"/>
</dbReference>
<gene>
    <name evidence="3" type="ORF">JQS30_16210</name>
</gene>
<keyword evidence="4" id="KW-1185">Reference proteome</keyword>